<evidence type="ECO:0000313" key="3">
    <source>
        <dbReference type="EMBL" id="MFG1252022.1"/>
    </source>
</evidence>
<evidence type="ECO:0000313" key="4">
    <source>
        <dbReference type="Proteomes" id="UP001604043"/>
    </source>
</evidence>
<reference evidence="3 4" key="1">
    <citation type="submission" date="2024-02" db="EMBL/GenBank/DDBJ databases">
        <title>Expansion and revision of Xanthobacter and proposal of Roseixanthobacter gen. nov.</title>
        <authorList>
            <person name="Soltysiak M.P.M."/>
            <person name="Jalihal A."/>
            <person name="Ory A."/>
            <person name="Chrisophersen C."/>
            <person name="Lee A.D."/>
            <person name="Boulton J."/>
            <person name="Springer M."/>
        </authorList>
    </citation>
    <scope>NUCLEOTIDE SEQUENCE [LARGE SCALE GENOMIC DNA]</scope>
    <source>
        <strain evidence="3 4">CB5</strain>
    </source>
</reference>
<organism evidence="3 4">
    <name type="scientific">Xanthobacter aminoxidans</name>
    <dbReference type="NCBI Taxonomy" id="186280"/>
    <lineage>
        <taxon>Bacteria</taxon>
        <taxon>Pseudomonadati</taxon>
        <taxon>Pseudomonadota</taxon>
        <taxon>Alphaproteobacteria</taxon>
        <taxon>Hyphomicrobiales</taxon>
        <taxon>Xanthobacteraceae</taxon>
        <taxon>Xanthobacter</taxon>
    </lineage>
</organism>
<sequence>MKRLIIYRLGSLGDTIIALPFFRRVAELYPDHERIVLTNVPVSSKAAPLLSVLGTEIVHGALSYPVGTRSPAALWDLRRRLMALGADTMIYMMPSRGVVNVYRDLLFFKLCGFRSIIGVPYTRDLDTCRISPQTGEEEPECERVGRALAALGPVDLHDPANWDLALTPGELAAGRGIVAPIAGVPSIAINMGGKAAQKDWGVDNWRSLLGEISQKHPGHGLLVVGAAEDSARVDAIRDVWRGPLIDACGALAPRESAAAMQTAQLFIGHDSGPLHLASAAGVPCIGLFGDFNRPRKWHPYVGRNRTIHDMRGVRAITVDQVVAAVAEQIG</sequence>
<keyword evidence="2" id="KW-0808">Transferase</keyword>
<dbReference type="Pfam" id="PF01075">
    <property type="entry name" value="Glyco_transf_9"/>
    <property type="match status" value="1"/>
</dbReference>
<dbReference type="CDD" id="cd03789">
    <property type="entry name" value="GT9_LPS_heptosyltransferase"/>
    <property type="match status" value="1"/>
</dbReference>
<dbReference type="InterPro" id="IPR051199">
    <property type="entry name" value="LPS_LOS_Heptosyltrfase"/>
</dbReference>
<dbReference type="EMBL" id="JBAFUR010000002">
    <property type="protein sequence ID" value="MFG1252022.1"/>
    <property type="molecule type" value="Genomic_DNA"/>
</dbReference>
<keyword evidence="4" id="KW-1185">Reference proteome</keyword>
<dbReference type="InterPro" id="IPR002201">
    <property type="entry name" value="Glyco_trans_9"/>
</dbReference>
<protein>
    <submittedName>
        <fullName evidence="3">Glycosyltransferase family 9 protein</fullName>
    </submittedName>
</protein>
<proteinExistence type="predicted"/>
<dbReference type="Gene3D" id="3.40.50.2000">
    <property type="entry name" value="Glycogen Phosphorylase B"/>
    <property type="match status" value="2"/>
</dbReference>
<dbReference type="SUPFAM" id="SSF53756">
    <property type="entry name" value="UDP-Glycosyltransferase/glycogen phosphorylase"/>
    <property type="match status" value="1"/>
</dbReference>
<gene>
    <name evidence="3" type="ORF">V5F30_07400</name>
</gene>
<accession>A0ABW6ZE00</accession>
<dbReference type="PANTHER" id="PTHR30160">
    <property type="entry name" value="TETRAACYLDISACCHARIDE 4'-KINASE-RELATED"/>
    <property type="match status" value="1"/>
</dbReference>
<name>A0ABW6ZE00_9HYPH</name>
<evidence type="ECO:0000256" key="1">
    <source>
        <dbReference type="ARBA" id="ARBA00022676"/>
    </source>
</evidence>
<keyword evidence="1" id="KW-0328">Glycosyltransferase</keyword>
<comment type="caution">
    <text evidence="3">The sequence shown here is derived from an EMBL/GenBank/DDBJ whole genome shotgun (WGS) entry which is preliminary data.</text>
</comment>
<dbReference type="RefSeq" id="WP_394008556.1">
    <property type="nucleotide sequence ID" value="NZ_JBAFUR010000002.1"/>
</dbReference>
<dbReference type="PANTHER" id="PTHR30160:SF1">
    <property type="entry name" value="LIPOPOLYSACCHARIDE 1,2-N-ACETYLGLUCOSAMINETRANSFERASE-RELATED"/>
    <property type="match status" value="1"/>
</dbReference>
<evidence type="ECO:0000256" key="2">
    <source>
        <dbReference type="ARBA" id="ARBA00022679"/>
    </source>
</evidence>
<dbReference type="Proteomes" id="UP001604043">
    <property type="component" value="Unassembled WGS sequence"/>
</dbReference>